<dbReference type="InterPro" id="IPR050536">
    <property type="entry name" value="DtxR_MntR_Metal-Reg"/>
</dbReference>
<dbReference type="Gene3D" id="1.10.10.10">
    <property type="entry name" value="Winged helix-like DNA-binding domain superfamily/Winged helix DNA-binding domain"/>
    <property type="match status" value="1"/>
</dbReference>
<keyword evidence="4" id="KW-0804">Transcription</keyword>
<dbReference type="InterPro" id="IPR036390">
    <property type="entry name" value="WH_DNA-bd_sf"/>
</dbReference>
<reference evidence="7" key="2">
    <citation type="submission" date="2021-04" db="EMBL/GenBank/DDBJ databases">
        <authorList>
            <person name="Gilroy R."/>
        </authorList>
    </citation>
    <scope>NUCLEOTIDE SEQUENCE</scope>
    <source>
        <strain evidence="7">26628</strain>
    </source>
</reference>
<dbReference type="Proteomes" id="UP000824249">
    <property type="component" value="Unassembled WGS sequence"/>
</dbReference>
<dbReference type="Gene3D" id="1.10.60.10">
    <property type="entry name" value="Iron dependent repressor, metal binding and dimerisation domain"/>
    <property type="match status" value="1"/>
</dbReference>
<dbReference type="SUPFAM" id="SSF46785">
    <property type="entry name" value="Winged helix' DNA-binding domain"/>
    <property type="match status" value="1"/>
</dbReference>
<dbReference type="Pfam" id="PF01325">
    <property type="entry name" value="Fe_dep_repress"/>
    <property type="match status" value="1"/>
</dbReference>
<evidence type="ECO:0000256" key="4">
    <source>
        <dbReference type="ARBA" id="ARBA00023163"/>
    </source>
</evidence>
<dbReference type="GO" id="GO:0003677">
    <property type="term" value="F:DNA binding"/>
    <property type="evidence" value="ECO:0007669"/>
    <property type="project" value="UniProtKB-KW"/>
</dbReference>
<dbReference type="PANTHER" id="PTHR33238">
    <property type="entry name" value="IRON (METAL) DEPENDENT REPRESSOR, DTXR FAMILY"/>
    <property type="match status" value="1"/>
</dbReference>
<evidence type="ECO:0000313" key="7">
    <source>
        <dbReference type="EMBL" id="HIX46804.1"/>
    </source>
</evidence>
<dbReference type="GO" id="GO:0046914">
    <property type="term" value="F:transition metal ion binding"/>
    <property type="evidence" value="ECO:0007669"/>
    <property type="project" value="InterPro"/>
</dbReference>
<comment type="similarity">
    <text evidence="1">Belongs to the DtxR/MntR family.</text>
</comment>
<feature type="domain" description="HTH dtxR-type" evidence="5">
    <location>
        <begin position="8"/>
        <end position="59"/>
    </location>
</feature>
<evidence type="ECO:0000256" key="1">
    <source>
        <dbReference type="ARBA" id="ARBA00007871"/>
    </source>
</evidence>
<dbReference type="SUPFAM" id="SSF47979">
    <property type="entry name" value="Iron-dependent repressor protein, dimerization domain"/>
    <property type="match status" value="1"/>
</dbReference>
<keyword evidence="3" id="KW-0238">DNA-binding</keyword>
<accession>A0A9D1VTZ8</accession>
<gene>
    <name evidence="7" type="ORF">H9737_03840</name>
</gene>
<feature type="domain" description="Iron dependent repressor metal binding and dimerisation" evidence="6">
    <location>
        <begin position="68"/>
        <end position="123"/>
    </location>
</feature>
<reference evidence="7" key="1">
    <citation type="journal article" date="2021" name="PeerJ">
        <title>Extensive microbial diversity within the chicken gut microbiome revealed by metagenomics and culture.</title>
        <authorList>
            <person name="Gilroy R."/>
            <person name="Ravi A."/>
            <person name="Getino M."/>
            <person name="Pursley I."/>
            <person name="Horton D.L."/>
            <person name="Alikhan N.F."/>
            <person name="Baker D."/>
            <person name="Gharbi K."/>
            <person name="Hall N."/>
            <person name="Watson M."/>
            <person name="Adriaenssens E.M."/>
            <person name="Foster-Nyarko E."/>
            <person name="Jarju S."/>
            <person name="Secka A."/>
            <person name="Antonio M."/>
            <person name="Oren A."/>
            <person name="Chaudhuri R.R."/>
            <person name="La Ragione R."/>
            <person name="Hildebrand F."/>
            <person name="Pallen M.J."/>
        </authorList>
    </citation>
    <scope>NUCLEOTIDE SEQUENCE</scope>
    <source>
        <strain evidence="7">26628</strain>
    </source>
</reference>
<proteinExistence type="inferred from homology"/>
<dbReference type="PANTHER" id="PTHR33238:SF7">
    <property type="entry name" value="IRON-DEPENDENT TRANSCRIPTIONAL REGULATOR"/>
    <property type="match status" value="1"/>
</dbReference>
<evidence type="ECO:0000259" key="5">
    <source>
        <dbReference type="Pfam" id="PF01325"/>
    </source>
</evidence>
<dbReference type="InterPro" id="IPR022687">
    <property type="entry name" value="HTH_DTXR"/>
</dbReference>
<sequence>MAIKRTRESEEMYLETILLLHRGKPNVRAVDVRDELGLAKSSVSRGVNLLAQKGYIRIDRETGDLTFTDAGRKKAEGIYERHQTLTKVLMKMGAGRELAEENACRMEHVVSDEMMEVFRAFIED</sequence>
<dbReference type="GO" id="GO:0046983">
    <property type="term" value="F:protein dimerization activity"/>
    <property type="evidence" value="ECO:0007669"/>
    <property type="project" value="InterPro"/>
</dbReference>
<dbReference type="InterPro" id="IPR022689">
    <property type="entry name" value="Iron_dep_repressor"/>
</dbReference>
<keyword evidence="2" id="KW-0805">Transcription regulation</keyword>
<protein>
    <submittedName>
        <fullName evidence="7">Metal-dependent transcriptional regulator</fullName>
    </submittedName>
</protein>
<evidence type="ECO:0000313" key="8">
    <source>
        <dbReference type="Proteomes" id="UP000824249"/>
    </source>
</evidence>
<organism evidence="7 8">
    <name type="scientific">Candidatus Borkfalkia faecigallinarum</name>
    <dbReference type="NCBI Taxonomy" id="2838509"/>
    <lineage>
        <taxon>Bacteria</taxon>
        <taxon>Bacillati</taxon>
        <taxon>Bacillota</taxon>
        <taxon>Clostridia</taxon>
        <taxon>Christensenellales</taxon>
        <taxon>Christensenellaceae</taxon>
        <taxon>Candidatus Borkfalkia</taxon>
    </lineage>
</organism>
<evidence type="ECO:0000259" key="6">
    <source>
        <dbReference type="Pfam" id="PF02742"/>
    </source>
</evidence>
<dbReference type="Pfam" id="PF02742">
    <property type="entry name" value="Fe_dep_repr_C"/>
    <property type="match status" value="1"/>
</dbReference>
<dbReference type="SMART" id="SM00529">
    <property type="entry name" value="HTH_DTXR"/>
    <property type="match status" value="1"/>
</dbReference>
<evidence type="ECO:0000256" key="2">
    <source>
        <dbReference type="ARBA" id="ARBA00023015"/>
    </source>
</evidence>
<comment type="caution">
    <text evidence="7">The sequence shown here is derived from an EMBL/GenBank/DDBJ whole genome shotgun (WGS) entry which is preliminary data.</text>
</comment>
<dbReference type="GO" id="GO:0003700">
    <property type="term" value="F:DNA-binding transcription factor activity"/>
    <property type="evidence" value="ECO:0007669"/>
    <property type="project" value="InterPro"/>
</dbReference>
<dbReference type="AlphaFoldDB" id="A0A9D1VTZ8"/>
<dbReference type="InterPro" id="IPR036388">
    <property type="entry name" value="WH-like_DNA-bd_sf"/>
</dbReference>
<dbReference type="EMBL" id="DXFD01000058">
    <property type="protein sequence ID" value="HIX46804.1"/>
    <property type="molecule type" value="Genomic_DNA"/>
</dbReference>
<evidence type="ECO:0000256" key="3">
    <source>
        <dbReference type="ARBA" id="ARBA00023125"/>
    </source>
</evidence>
<name>A0A9D1VTZ8_9FIRM</name>
<dbReference type="InterPro" id="IPR001367">
    <property type="entry name" value="Fe_dep_repressor"/>
</dbReference>
<dbReference type="InterPro" id="IPR036421">
    <property type="entry name" value="Fe_dep_repressor_sf"/>
</dbReference>